<gene>
    <name evidence="1" type="ORF">HICCMSTLAB_LOCUS11088</name>
</gene>
<sequence>MIFRWQYRLNYKIASVGWTTIFNQASGFKVSWHLPDGTNTKQKRSIYDLHDDIKFLYQSHGLNGQSCLARNICEAMRYAKREDGVMAKILKLLARTSNTNCTNCTDEKDFEVECHRYTRRCPLQLISIDDFSEH</sequence>
<dbReference type="Proteomes" id="UP000786811">
    <property type="component" value="Unassembled WGS sequence"/>
</dbReference>
<evidence type="ECO:0000313" key="1">
    <source>
        <dbReference type="EMBL" id="CAG5102584.1"/>
    </source>
</evidence>
<dbReference type="EMBL" id="CAJNRD030001123">
    <property type="protein sequence ID" value="CAG5102584.1"/>
    <property type="molecule type" value="Genomic_DNA"/>
</dbReference>
<name>A0A8J2MXU9_COTCN</name>
<protein>
    <submittedName>
        <fullName evidence="1">Uncharacterized protein</fullName>
    </submittedName>
</protein>
<proteinExistence type="predicted"/>
<dbReference type="Pfam" id="PF07841">
    <property type="entry name" value="DM4_12"/>
    <property type="match status" value="1"/>
</dbReference>
<dbReference type="OrthoDB" id="7526931at2759"/>
<comment type="caution">
    <text evidence="1">The sequence shown here is derived from an EMBL/GenBank/DDBJ whole genome shotgun (WGS) entry which is preliminary data.</text>
</comment>
<dbReference type="InterPro" id="IPR006631">
    <property type="entry name" value="DM4_12"/>
</dbReference>
<dbReference type="AlphaFoldDB" id="A0A8J2MXU9"/>
<keyword evidence="2" id="KW-1185">Reference proteome</keyword>
<evidence type="ECO:0000313" key="2">
    <source>
        <dbReference type="Proteomes" id="UP000786811"/>
    </source>
</evidence>
<reference evidence="1" key="1">
    <citation type="submission" date="2021-04" db="EMBL/GenBank/DDBJ databases">
        <authorList>
            <person name="Chebbi M.A.C M."/>
        </authorList>
    </citation>
    <scope>NUCLEOTIDE SEQUENCE</scope>
</reference>
<organism evidence="1 2">
    <name type="scientific">Cotesia congregata</name>
    <name type="common">Parasitoid wasp</name>
    <name type="synonym">Apanteles congregatus</name>
    <dbReference type="NCBI Taxonomy" id="51543"/>
    <lineage>
        <taxon>Eukaryota</taxon>
        <taxon>Metazoa</taxon>
        <taxon>Ecdysozoa</taxon>
        <taxon>Arthropoda</taxon>
        <taxon>Hexapoda</taxon>
        <taxon>Insecta</taxon>
        <taxon>Pterygota</taxon>
        <taxon>Neoptera</taxon>
        <taxon>Endopterygota</taxon>
        <taxon>Hymenoptera</taxon>
        <taxon>Apocrita</taxon>
        <taxon>Ichneumonoidea</taxon>
        <taxon>Braconidae</taxon>
        <taxon>Microgastrinae</taxon>
        <taxon>Cotesia</taxon>
    </lineage>
</organism>
<accession>A0A8J2MXU9</accession>